<dbReference type="GeneID" id="20327139"/>
<dbReference type="CTD" id="20327139"/>
<dbReference type="OrthoDB" id="6253705at2759"/>
<feature type="region of interest" description="Disordered" evidence="1">
    <location>
        <begin position="60"/>
        <end position="86"/>
    </location>
</feature>
<sequence>MTSFALLEAYQAPSLTFGQLYVLLELKLHDIKTERFSWVPVRDPNLKHFVTDQMVGGGDAGLTGVDHEGTGRVRNNRERRRQHEANELQKQIEALNSTIERLIERTKEKAEVLNNVIQETLKQIKMICLQRETKRRHKMKEKRQITRALFLRHFRDRQTRKRRLRLKLGLNNIRTQRSHLGPIPASLASKEQDESDALRKWEANEDKRDEAENALAVKQEEEAAVKATSKLKWLKEVTNAHLKHLEEFLKVTNPQESDDATSNINDSSLEFQLPVLRSRHYRLVTLLHKYGITSEDEEKISSNTCQSLLDSKSVSATIALRNLWTDLAGDKLCRMQRAAIGQFERLIQQGCRSPLARSFMSPTSKQHRQWRREAAILQHFGKVISGKHFSYFDFWPAPAVESSDEGESDASDKSSDGQRKHEKLPAVSAGPSKGEAHRPQDPRKRKNEPVKKLNIGRQNIRAF</sequence>
<dbReference type="RefSeq" id="XP_009164849.1">
    <property type="nucleotide sequence ID" value="XM_009166585.1"/>
</dbReference>
<feature type="compositionally biased region" description="Basic and acidic residues" evidence="1">
    <location>
        <begin position="434"/>
        <end position="451"/>
    </location>
</feature>
<evidence type="ECO:0000313" key="3">
    <source>
        <dbReference type="Proteomes" id="UP000054324"/>
    </source>
</evidence>
<feature type="compositionally biased region" description="Basic and acidic residues" evidence="1">
    <location>
        <begin position="410"/>
        <end position="419"/>
    </location>
</feature>
<protein>
    <submittedName>
        <fullName evidence="2">Uncharacterized protein</fullName>
    </submittedName>
</protein>
<name>A0A074ZV94_OPIVI</name>
<reference evidence="2 3" key="1">
    <citation type="submission" date="2013-11" db="EMBL/GenBank/DDBJ databases">
        <title>Opisthorchis viverrini - life in the bile duct.</title>
        <authorList>
            <person name="Young N.D."/>
            <person name="Nagarajan N."/>
            <person name="Lin S.J."/>
            <person name="Korhonen P.K."/>
            <person name="Jex A.R."/>
            <person name="Hall R.S."/>
            <person name="Safavi-Hemami H."/>
            <person name="Kaewkong W."/>
            <person name="Bertrand D."/>
            <person name="Gao S."/>
            <person name="Seet Q."/>
            <person name="Wongkham S."/>
            <person name="Teh B.T."/>
            <person name="Wongkham C."/>
            <person name="Intapan P.M."/>
            <person name="Maleewong W."/>
            <person name="Yang X."/>
            <person name="Hu M."/>
            <person name="Wang Z."/>
            <person name="Hofmann A."/>
            <person name="Sternberg P.W."/>
            <person name="Tan P."/>
            <person name="Wang J."/>
            <person name="Gasser R.B."/>
        </authorList>
    </citation>
    <scope>NUCLEOTIDE SEQUENCE [LARGE SCALE GENOMIC DNA]</scope>
</reference>
<evidence type="ECO:0000313" key="2">
    <source>
        <dbReference type="EMBL" id="KER31388.1"/>
    </source>
</evidence>
<gene>
    <name evidence="2" type="ORF">T265_12971</name>
</gene>
<accession>A0A074ZV94</accession>
<proteinExistence type="predicted"/>
<dbReference type="AlphaFoldDB" id="A0A074ZV94"/>
<organism evidence="2 3">
    <name type="scientific">Opisthorchis viverrini</name>
    <name type="common">Southeast Asian liver fluke</name>
    <dbReference type="NCBI Taxonomy" id="6198"/>
    <lineage>
        <taxon>Eukaryota</taxon>
        <taxon>Metazoa</taxon>
        <taxon>Spiralia</taxon>
        <taxon>Lophotrochozoa</taxon>
        <taxon>Platyhelminthes</taxon>
        <taxon>Trematoda</taxon>
        <taxon>Digenea</taxon>
        <taxon>Opisthorchiida</taxon>
        <taxon>Opisthorchiata</taxon>
        <taxon>Opisthorchiidae</taxon>
        <taxon>Opisthorchis</taxon>
    </lineage>
</organism>
<dbReference type="KEGG" id="ovi:T265_12971"/>
<keyword evidence="3" id="KW-1185">Reference proteome</keyword>
<dbReference type="Proteomes" id="UP000054324">
    <property type="component" value="Unassembled WGS sequence"/>
</dbReference>
<feature type="region of interest" description="Disordered" evidence="1">
    <location>
        <begin position="402"/>
        <end position="463"/>
    </location>
</feature>
<evidence type="ECO:0000256" key="1">
    <source>
        <dbReference type="SAM" id="MobiDB-lite"/>
    </source>
</evidence>
<dbReference type="EMBL" id="KL596646">
    <property type="protein sequence ID" value="KER31388.1"/>
    <property type="molecule type" value="Genomic_DNA"/>
</dbReference>